<sequence>MRREFKLFGARLFLGSLTWKTAKSRFLNFEILPGPFHNEFKLLGVVWNERKQWTNTVRGEITKARRRDVVDPLREGSSTGLDEAKKEDGEKQRGCFHPRLALRCEGRYGPMGVRKVRSDGGPVRCREQQQWRRRGPRRSFVGGKKKRRSEGRKGKAISGFSDRRFCVVKGLRRKRETEAAVLLVVSVCATRAAQAAPRLFSSVPMVAEGEGRTMEFDVPLVSLISQEQHLLLRSEERRIGSTSTDLVVHHSSGVAGAILATSSPLRFLVPVTVVRGEEGRKKTTTEGVWVAWCVVKQWEKMEGVAALARRKPLANTSGGGVFVAPRRQEKNK</sequence>
<evidence type="ECO:0000256" key="1">
    <source>
        <dbReference type="SAM" id="MobiDB-lite"/>
    </source>
</evidence>
<accession>A0AA36EDP1</accession>
<dbReference type="EMBL" id="OX465083">
    <property type="protein sequence ID" value="CAI9292646.1"/>
    <property type="molecule type" value="Genomic_DNA"/>
</dbReference>
<feature type="region of interest" description="Disordered" evidence="1">
    <location>
        <begin position="113"/>
        <end position="155"/>
    </location>
</feature>
<dbReference type="AlphaFoldDB" id="A0AA36EDP1"/>
<keyword evidence="3" id="KW-1185">Reference proteome</keyword>
<evidence type="ECO:0000313" key="3">
    <source>
        <dbReference type="Proteomes" id="UP001177003"/>
    </source>
</evidence>
<reference evidence="2" key="1">
    <citation type="submission" date="2023-04" db="EMBL/GenBank/DDBJ databases">
        <authorList>
            <person name="Vijverberg K."/>
            <person name="Xiong W."/>
            <person name="Schranz E."/>
        </authorList>
    </citation>
    <scope>NUCLEOTIDE SEQUENCE</scope>
</reference>
<gene>
    <name evidence="2" type="ORF">LSALG_LOCUS31706</name>
</gene>
<feature type="compositionally biased region" description="Basic residues" evidence="1">
    <location>
        <begin position="131"/>
        <end position="150"/>
    </location>
</feature>
<dbReference type="Proteomes" id="UP001177003">
    <property type="component" value="Chromosome 7"/>
</dbReference>
<protein>
    <submittedName>
        <fullName evidence="2">Uncharacterized protein</fullName>
    </submittedName>
</protein>
<proteinExistence type="predicted"/>
<evidence type="ECO:0000313" key="2">
    <source>
        <dbReference type="EMBL" id="CAI9292646.1"/>
    </source>
</evidence>
<name>A0AA36EDP1_LACSI</name>
<organism evidence="2 3">
    <name type="scientific">Lactuca saligna</name>
    <name type="common">Willowleaf lettuce</name>
    <dbReference type="NCBI Taxonomy" id="75948"/>
    <lineage>
        <taxon>Eukaryota</taxon>
        <taxon>Viridiplantae</taxon>
        <taxon>Streptophyta</taxon>
        <taxon>Embryophyta</taxon>
        <taxon>Tracheophyta</taxon>
        <taxon>Spermatophyta</taxon>
        <taxon>Magnoliopsida</taxon>
        <taxon>eudicotyledons</taxon>
        <taxon>Gunneridae</taxon>
        <taxon>Pentapetalae</taxon>
        <taxon>asterids</taxon>
        <taxon>campanulids</taxon>
        <taxon>Asterales</taxon>
        <taxon>Asteraceae</taxon>
        <taxon>Cichorioideae</taxon>
        <taxon>Cichorieae</taxon>
        <taxon>Lactucinae</taxon>
        <taxon>Lactuca</taxon>
    </lineage>
</organism>